<evidence type="ECO:0000313" key="3">
    <source>
        <dbReference type="Proteomes" id="UP000528555"/>
    </source>
</evidence>
<dbReference type="EMBL" id="JAAIUO010000005">
    <property type="protein sequence ID" value="NSK14883.1"/>
    <property type="molecule type" value="Genomic_DNA"/>
</dbReference>
<comment type="caution">
    <text evidence="2">The sequence shown here is derived from an EMBL/GenBank/DDBJ whole genome shotgun (WGS) entry which is preliminary data.</text>
</comment>
<dbReference type="AlphaFoldDB" id="A0A850HLN5"/>
<reference evidence="2" key="2">
    <citation type="submission" date="2020-02" db="EMBL/GenBank/DDBJ databases">
        <authorList>
            <person name="Littmann E."/>
            <person name="Sorbara M."/>
        </authorList>
    </citation>
    <scope>NUCLEOTIDE SEQUENCE</scope>
    <source>
        <strain evidence="2">MSK.17.11</strain>
        <strain evidence="1">MSK.17.38</strain>
    </source>
</reference>
<evidence type="ECO:0000313" key="1">
    <source>
        <dbReference type="EMBL" id="NSK14883.1"/>
    </source>
</evidence>
<dbReference type="PANTHER" id="PTHR37954:SF3">
    <property type="entry name" value="DUF169 DOMAIN-CONTAINING PROTEIN"/>
    <property type="match status" value="1"/>
</dbReference>
<gene>
    <name evidence="2" type="ORF">G5A66_08360</name>
    <name evidence="1" type="ORF">G5A75_08380</name>
</gene>
<evidence type="ECO:0000313" key="2">
    <source>
        <dbReference type="EMBL" id="NVH58657.1"/>
    </source>
</evidence>
<dbReference type="Proteomes" id="UP000701680">
    <property type="component" value="Unassembled WGS sequence"/>
</dbReference>
<evidence type="ECO:0000313" key="4">
    <source>
        <dbReference type="Proteomes" id="UP000701680"/>
    </source>
</evidence>
<organism evidence="2 3">
    <name type="scientific">Dorea phocaeensis</name>
    <dbReference type="NCBI Taxonomy" id="2040291"/>
    <lineage>
        <taxon>Bacteria</taxon>
        <taxon>Bacillati</taxon>
        <taxon>Bacillota</taxon>
        <taxon>Clostridia</taxon>
        <taxon>Lachnospirales</taxon>
        <taxon>Lachnospiraceae</taxon>
        <taxon>Dorea</taxon>
    </lineage>
</organism>
<accession>A0A850HLN5</accession>
<dbReference type="RefSeq" id="WP_173814797.1">
    <property type="nucleotide sequence ID" value="NZ_JAAITX010000005.1"/>
</dbReference>
<sequence>MKRTKQEWKEINDRIMYGLRPTQFPVAMKFIKTQEEFDAVPDICYCENKASVCKLISMAAYFQETFGLTRDHFSGPYCAINNGCMAIDQDYLDGSILYRKPPPWHHEQEDAKKHIAENVKLLPETPYEGIVCSSLSNCDIEEADVISLQLPTQAAFHLLAGYVENDYEKLYFPFSGESNCADTWMYTMKTGKPGVSLGCRGDRATGALQFGEVRVTMTIDALLKALDGMETVEKNGIGYPYNPVCLYKNQF</sequence>
<proteinExistence type="predicted"/>
<keyword evidence="3" id="KW-1185">Reference proteome</keyword>
<reference evidence="3 4" key="1">
    <citation type="journal article" date="2020" name="Cell Host Microbe">
        <title>Functional and Genomic Variation between Human-Derived Isolates of Lachnospiraceae Reveals Inter- and Intra-Species Diversity.</title>
        <authorList>
            <person name="Sorbara M.T."/>
            <person name="Littmann E.R."/>
            <person name="Fontana E."/>
            <person name="Moody T.U."/>
            <person name="Kohout C.E."/>
            <person name="Gjonbalaj M."/>
            <person name="Eaton V."/>
            <person name="Seok R."/>
            <person name="Leiner I.M."/>
            <person name="Pamer E.G."/>
        </authorList>
    </citation>
    <scope>NUCLEOTIDE SEQUENCE [LARGE SCALE GENOMIC DNA]</scope>
    <source>
        <strain evidence="2 3">MSK.17.11</strain>
        <strain evidence="1 4">MSK.17.38</strain>
    </source>
</reference>
<protein>
    <submittedName>
        <fullName evidence="2">DUF169 domain-containing protein</fullName>
    </submittedName>
</protein>
<name>A0A850HLN5_9FIRM</name>
<dbReference type="Proteomes" id="UP000528555">
    <property type="component" value="Unassembled WGS sequence"/>
</dbReference>
<dbReference type="InterPro" id="IPR003748">
    <property type="entry name" value="DUF169"/>
</dbReference>
<dbReference type="EMBL" id="JAAITX010000005">
    <property type="protein sequence ID" value="NVH58657.1"/>
    <property type="molecule type" value="Genomic_DNA"/>
</dbReference>
<dbReference type="Pfam" id="PF02596">
    <property type="entry name" value="DUF169"/>
    <property type="match status" value="1"/>
</dbReference>
<dbReference type="PANTHER" id="PTHR37954">
    <property type="entry name" value="BLL4979 PROTEIN"/>
    <property type="match status" value="1"/>
</dbReference>